<sequence length="38" mass="4334">MKKNKRVPIRVVKVSRTRRVLRGGFGFGLDVFAMGLLM</sequence>
<gene>
    <name evidence="2" type="ORF">ETSY2_35165</name>
</gene>
<dbReference type="HOGENOM" id="CLU_3326056_0_0_7"/>
<proteinExistence type="predicted"/>
<organism evidence="2 3">
    <name type="scientific">Candidatus Entotheonella gemina</name>
    <dbReference type="NCBI Taxonomy" id="1429439"/>
    <lineage>
        <taxon>Bacteria</taxon>
        <taxon>Pseudomonadati</taxon>
        <taxon>Nitrospinota/Tectimicrobiota group</taxon>
        <taxon>Candidatus Tectimicrobiota</taxon>
        <taxon>Candidatus Entotheonellia</taxon>
        <taxon>Candidatus Entotheonellales</taxon>
        <taxon>Candidatus Entotheonellaceae</taxon>
        <taxon>Candidatus Entotheonella</taxon>
    </lineage>
</organism>
<comment type="caution">
    <text evidence="2">The sequence shown here is derived from an EMBL/GenBank/DDBJ whole genome shotgun (WGS) entry which is preliminary data.</text>
</comment>
<name>W4LX01_9BACT</name>
<dbReference type="Proteomes" id="UP000019140">
    <property type="component" value="Unassembled WGS sequence"/>
</dbReference>
<evidence type="ECO:0000256" key="1">
    <source>
        <dbReference type="SAM" id="Phobius"/>
    </source>
</evidence>
<reference evidence="2 3" key="1">
    <citation type="journal article" date="2014" name="Nature">
        <title>An environmental bacterial taxon with a large and distinct metabolic repertoire.</title>
        <authorList>
            <person name="Wilson M.C."/>
            <person name="Mori T."/>
            <person name="Ruckert C."/>
            <person name="Uria A.R."/>
            <person name="Helf M.J."/>
            <person name="Takada K."/>
            <person name="Gernert C."/>
            <person name="Steffens U.A."/>
            <person name="Heycke N."/>
            <person name="Schmitt S."/>
            <person name="Rinke C."/>
            <person name="Helfrich E.J."/>
            <person name="Brachmann A.O."/>
            <person name="Gurgui C."/>
            <person name="Wakimoto T."/>
            <person name="Kracht M."/>
            <person name="Crusemann M."/>
            <person name="Hentschel U."/>
            <person name="Abe I."/>
            <person name="Matsunaga S."/>
            <person name="Kalinowski J."/>
            <person name="Takeyama H."/>
            <person name="Piel J."/>
        </authorList>
    </citation>
    <scope>NUCLEOTIDE SEQUENCE [LARGE SCALE GENOMIC DNA]</scope>
    <source>
        <strain evidence="3">TSY2</strain>
    </source>
</reference>
<dbReference type="EMBL" id="AZHX01001506">
    <property type="protein sequence ID" value="ETX02639.1"/>
    <property type="molecule type" value="Genomic_DNA"/>
</dbReference>
<keyword evidence="3" id="KW-1185">Reference proteome</keyword>
<accession>W4LX01</accession>
<keyword evidence="1" id="KW-1133">Transmembrane helix</keyword>
<keyword evidence="1" id="KW-0812">Transmembrane</keyword>
<evidence type="ECO:0000313" key="2">
    <source>
        <dbReference type="EMBL" id="ETX02639.1"/>
    </source>
</evidence>
<feature type="transmembrane region" description="Helical" evidence="1">
    <location>
        <begin position="20"/>
        <end position="37"/>
    </location>
</feature>
<dbReference type="AlphaFoldDB" id="W4LX01"/>
<protein>
    <submittedName>
        <fullName evidence="2">Uncharacterized protein</fullName>
    </submittedName>
</protein>
<evidence type="ECO:0000313" key="3">
    <source>
        <dbReference type="Proteomes" id="UP000019140"/>
    </source>
</evidence>
<keyword evidence="1" id="KW-0472">Membrane</keyword>